<dbReference type="AlphaFoldDB" id="A0A699JY63"/>
<organism evidence="1">
    <name type="scientific">Tanacetum cinerariifolium</name>
    <name type="common">Dalmatian daisy</name>
    <name type="synonym">Chrysanthemum cinerariifolium</name>
    <dbReference type="NCBI Taxonomy" id="118510"/>
    <lineage>
        <taxon>Eukaryota</taxon>
        <taxon>Viridiplantae</taxon>
        <taxon>Streptophyta</taxon>
        <taxon>Embryophyta</taxon>
        <taxon>Tracheophyta</taxon>
        <taxon>Spermatophyta</taxon>
        <taxon>Magnoliopsida</taxon>
        <taxon>eudicotyledons</taxon>
        <taxon>Gunneridae</taxon>
        <taxon>Pentapetalae</taxon>
        <taxon>asterids</taxon>
        <taxon>campanulids</taxon>
        <taxon>Asterales</taxon>
        <taxon>Asteraceae</taxon>
        <taxon>Asteroideae</taxon>
        <taxon>Anthemideae</taxon>
        <taxon>Anthemidinae</taxon>
        <taxon>Tanacetum</taxon>
    </lineage>
</organism>
<sequence>MELHTVLSSFESHEERVLKSLNGITNVKSRLISKAEYILSIRARMMWDISLINVKITIPWENGMSEMHRLVLGLTAVTFTSKHDISCFVPDINVPSRFVRNLIDIDSSSELLKGLQVQDLHDHFEIKIIDFESADKLIWAYLSLHISDSGQIECFFCFSTVHSPR</sequence>
<comment type="caution">
    <text evidence="1">The sequence shown here is derived from an EMBL/GenBank/DDBJ whole genome shotgun (WGS) entry which is preliminary data.</text>
</comment>
<dbReference type="EMBL" id="BKCJ010454619">
    <property type="protein sequence ID" value="GFA60996.1"/>
    <property type="molecule type" value="Genomic_DNA"/>
</dbReference>
<protein>
    <submittedName>
        <fullName evidence="1">Uncharacterized protein</fullName>
    </submittedName>
</protein>
<evidence type="ECO:0000313" key="1">
    <source>
        <dbReference type="EMBL" id="GFA60996.1"/>
    </source>
</evidence>
<reference evidence="1" key="1">
    <citation type="journal article" date="2019" name="Sci. Rep.">
        <title>Draft genome of Tanacetum cinerariifolium, the natural source of mosquito coil.</title>
        <authorList>
            <person name="Yamashiro T."/>
            <person name="Shiraishi A."/>
            <person name="Satake H."/>
            <person name="Nakayama K."/>
        </authorList>
    </citation>
    <scope>NUCLEOTIDE SEQUENCE</scope>
</reference>
<accession>A0A699JY63</accession>
<proteinExistence type="predicted"/>
<gene>
    <name evidence="1" type="ORF">Tci_632968</name>
</gene>
<name>A0A699JY63_TANCI</name>